<proteinExistence type="predicted"/>
<dbReference type="InterPro" id="IPR027417">
    <property type="entry name" value="P-loop_NTPase"/>
</dbReference>
<evidence type="ECO:0000313" key="1">
    <source>
        <dbReference type="EMBL" id="CAI9122115.1"/>
    </source>
</evidence>
<reference evidence="1" key="1">
    <citation type="submission" date="2023-03" db="EMBL/GenBank/DDBJ databases">
        <authorList>
            <person name="Cleenwerck I."/>
        </authorList>
    </citation>
    <scope>NUCLEOTIDE SEQUENCE</scope>
    <source>
        <strain evidence="1">LMG 32879</strain>
    </source>
</reference>
<organism evidence="1 2">
    <name type="scientific">Brytella acorum</name>
    <dbReference type="NCBI Taxonomy" id="2959299"/>
    <lineage>
        <taxon>Bacteria</taxon>
        <taxon>Pseudomonadati</taxon>
        <taxon>Pseudomonadota</taxon>
        <taxon>Alphaproteobacteria</taxon>
        <taxon>Acetobacterales</taxon>
        <taxon>Acetobacteraceae</taxon>
        <taxon>Brytella</taxon>
    </lineage>
</organism>
<dbReference type="AlphaFoldDB" id="A0AA35VDD7"/>
<name>A0AA35VDD7_9PROT</name>
<accession>A0AA35VDD7</accession>
<dbReference type="Gene3D" id="3.40.50.300">
    <property type="entry name" value="P-loop containing nucleotide triphosphate hydrolases"/>
    <property type="match status" value="1"/>
</dbReference>
<protein>
    <submittedName>
        <fullName evidence="1">Uncharacterized protein</fullName>
    </submittedName>
</protein>
<keyword evidence="2" id="KW-1185">Reference proteome</keyword>
<dbReference type="Proteomes" id="UP001176960">
    <property type="component" value="Unassembled WGS sequence"/>
</dbReference>
<gene>
    <name evidence="1" type="ORF">LMG32879_002972</name>
</gene>
<sequence>MRIKRLYTEPHTIDPIEFHEGVNIIVGERDETSVKNNGVGKSMCIEFLNFALLKKKSESRVSKIPPQSLKPDTFICVDFKLHGIDYTIKRSVVDAEHPRVISDGKAIDFSKSLNQKAV</sequence>
<dbReference type="RefSeq" id="WP_289843872.1">
    <property type="nucleotide sequence ID" value="NZ_CATKSH010000034.1"/>
</dbReference>
<comment type="caution">
    <text evidence="1">The sequence shown here is derived from an EMBL/GenBank/DDBJ whole genome shotgun (WGS) entry which is preliminary data.</text>
</comment>
<evidence type="ECO:0000313" key="2">
    <source>
        <dbReference type="Proteomes" id="UP001176960"/>
    </source>
</evidence>
<dbReference type="EMBL" id="CATKSH010000034">
    <property type="protein sequence ID" value="CAI9122115.1"/>
    <property type="molecule type" value="Genomic_DNA"/>
</dbReference>